<keyword evidence="8" id="KW-1185">Reference proteome</keyword>
<dbReference type="Pfam" id="PF03348">
    <property type="entry name" value="Serinc"/>
    <property type="match status" value="1"/>
</dbReference>
<dbReference type="EMBL" id="DS985218">
    <property type="protein sequence ID" value="EEY18228.1"/>
    <property type="molecule type" value="Genomic_DNA"/>
</dbReference>
<dbReference type="eggNOG" id="KOG2592">
    <property type="taxonomic scope" value="Eukaryota"/>
</dbReference>
<dbReference type="AlphaFoldDB" id="C9SJ66"/>
<evidence type="ECO:0000256" key="5">
    <source>
        <dbReference type="ARBA" id="ARBA00023136"/>
    </source>
</evidence>
<organism evidence="8">
    <name type="scientific">Verticillium alfalfae (strain VaMs.102 / ATCC MYA-4576 / FGSC 10136)</name>
    <name type="common">Verticillium wilt of alfalfa</name>
    <name type="synonym">Verticillium albo-atrum</name>
    <dbReference type="NCBI Taxonomy" id="526221"/>
    <lineage>
        <taxon>Eukaryota</taxon>
        <taxon>Fungi</taxon>
        <taxon>Dikarya</taxon>
        <taxon>Ascomycota</taxon>
        <taxon>Pezizomycotina</taxon>
        <taxon>Sordariomycetes</taxon>
        <taxon>Hypocreomycetidae</taxon>
        <taxon>Glomerellales</taxon>
        <taxon>Plectosphaerellaceae</taxon>
        <taxon>Verticillium</taxon>
    </lineage>
</organism>
<keyword evidence="5 6" id="KW-0472">Membrane</keyword>
<dbReference type="InterPro" id="IPR005016">
    <property type="entry name" value="TDE1/TMS"/>
</dbReference>
<dbReference type="STRING" id="526221.C9SJ66"/>
<accession>C9SJ66</accession>
<evidence type="ECO:0000256" key="1">
    <source>
        <dbReference type="ARBA" id="ARBA00004141"/>
    </source>
</evidence>
<evidence type="ECO:0000313" key="7">
    <source>
        <dbReference type="EMBL" id="EEY18228.1"/>
    </source>
</evidence>
<dbReference type="KEGG" id="val:VDBG_04337"/>
<dbReference type="OrthoDB" id="5963193at2759"/>
<evidence type="ECO:0000256" key="4">
    <source>
        <dbReference type="ARBA" id="ARBA00022989"/>
    </source>
</evidence>
<dbReference type="Proteomes" id="UP000008698">
    <property type="component" value="Unassembled WGS sequence"/>
</dbReference>
<reference evidence="8" key="1">
    <citation type="journal article" date="2011" name="PLoS Pathog.">
        <title>Comparative genomics yields insights into niche adaptation of plant vascular wilt pathogens.</title>
        <authorList>
            <person name="Klosterman S.J."/>
            <person name="Subbarao K.V."/>
            <person name="Kang S."/>
            <person name="Veronese P."/>
            <person name="Gold S.E."/>
            <person name="Thomma B.P.H.J."/>
            <person name="Chen Z."/>
            <person name="Henrissat B."/>
            <person name="Lee Y.-H."/>
            <person name="Park J."/>
            <person name="Garcia-Pedrajas M.D."/>
            <person name="Barbara D.J."/>
            <person name="Anchieta A."/>
            <person name="de Jonge R."/>
            <person name="Santhanam P."/>
            <person name="Maruthachalam K."/>
            <person name="Atallah Z."/>
            <person name="Amyotte S.G."/>
            <person name="Paz Z."/>
            <person name="Inderbitzin P."/>
            <person name="Hayes R.J."/>
            <person name="Heiman D.I."/>
            <person name="Young S."/>
            <person name="Zeng Q."/>
            <person name="Engels R."/>
            <person name="Galagan J."/>
            <person name="Cuomo C.A."/>
            <person name="Dobinson K.F."/>
            <person name="Ma L.-J."/>
        </authorList>
    </citation>
    <scope>NUCLEOTIDE SEQUENCE [LARGE SCALE GENOMIC DNA]</scope>
    <source>
        <strain evidence="8">VaMs.102 / ATCC MYA-4576 / FGSC 10136</strain>
    </source>
</reference>
<dbReference type="HOGENOM" id="CLU_191687_0_0_1"/>
<evidence type="ECO:0000313" key="8">
    <source>
        <dbReference type="Proteomes" id="UP000008698"/>
    </source>
</evidence>
<sequence length="86" mass="8910">MAVPSIGSVVTFAASCCGAATCSAVCSACGKCGNSVATRIAYALLLLVNSILSWIMLTPWAIKKLEHLTLDYVKIDCPTGPMVMVG</sequence>
<keyword evidence="4 6" id="KW-1133">Transmembrane helix</keyword>
<name>C9SJ66_VERA1</name>
<dbReference type="RefSeq" id="XP_003004731.1">
    <property type="nucleotide sequence ID" value="XM_003004685.1"/>
</dbReference>
<dbReference type="GeneID" id="9536702"/>
<comment type="similarity">
    <text evidence="2">Belongs to the TDE1 family.</text>
</comment>
<proteinExistence type="inferred from homology"/>
<feature type="transmembrane region" description="Helical" evidence="6">
    <location>
        <begin position="40"/>
        <end position="62"/>
    </location>
</feature>
<evidence type="ECO:0000256" key="6">
    <source>
        <dbReference type="SAM" id="Phobius"/>
    </source>
</evidence>
<keyword evidence="3 6" id="KW-0812">Transmembrane</keyword>
<evidence type="ECO:0000256" key="3">
    <source>
        <dbReference type="ARBA" id="ARBA00022692"/>
    </source>
</evidence>
<gene>
    <name evidence="7" type="ORF">VDBG_04337</name>
</gene>
<protein>
    <submittedName>
        <fullName evidence="7">Membrane protein TMS1</fullName>
    </submittedName>
</protein>
<evidence type="ECO:0000256" key="2">
    <source>
        <dbReference type="ARBA" id="ARBA00006665"/>
    </source>
</evidence>
<dbReference type="GO" id="GO:0016020">
    <property type="term" value="C:membrane"/>
    <property type="evidence" value="ECO:0007669"/>
    <property type="project" value="UniProtKB-SubCell"/>
</dbReference>
<comment type="subcellular location">
    <subcellularLocation>
        <location evidence="1">Membrane</location>
        <topology evidence="1">Multi-pass membrane protein</topology>
    </subcellularLocation>
</comment>